<keyword evidence="3" id="KW-1185">Reference proteome</keyword>
<gene>
    <name evidence="2" type="ORF">JP75_13565</name>
</gene>
<accession>A0A087M0X0</accession>
<dbReference type="EMBL" id="JQGC01000012">
    <property type="protein sequence ID" value="KFL30523.1"/>
    <property type="molecule type" value="Genomic_DNA"/>
</dbReference>
<evidence type="ECO:0000313" key="2">
    <source>
        <dbReference type="EMBL" id="KFL30523.1"/>
    </source>
</evidence>
<evidence type="ECO:0000259" key="1">
    <source>
        <dbReference type="Pfam" id="PF20066"/>
    </source>
</evidence>
<evidence type="ECO:0000313" key="3">
    <source>
        <dbReference type="Proteomes" id="UP000028981"/>
    </source>
</evidence>
<dbReference type="InterPro" id="IPR045517">
    <property type="entry name" value="Glyoxalase_8"/>
</dbReference>
<feature type="domain" description="Glyoxalase-related protein" evidence="1">
    <location>
        <begin position="6"/>
        <end position="143"/>
    </location>
</feature>
<reference evidence="2 3" key="1">
    <citation type="submission" date="2014-08" db="EMBL/GenBank/DDBJ databases">
        <authorList>
            <person name="Hassan Y.I."/>
            <person name="Lepp D."/>
            <person name="Zhou T."/>
        </authorList>
    </citation>
    <scope>NUCLEOTIDE SEQUENCE [LARGE SCALE GENOMIC DNA]</scope>
    <source>
        <strain evidence="2 3">IFO13584</strain>
    </source>
</reference>
<dbReference type="STRING" id="46914.JP75_13565"/>
<name>A0A087M0X0_9HYPH</name>
<protein>
    <recommendedName>
        <fullName evidence="1">Glyoxalase-related protein domain-containing protein</fullName>
    </recommendedName>
</protein>
<proteinExistence type="predicted"/>
<dbReference type="Pfam" id="PF20066">
    <property type="entry name" value="Glyoxalase_8"/>
    <property type="match status" value="1"/>
</dbReference>
<comment type="caution">
    <text evidence="2">The sequence shown here is derived from an EMBL/GenBank/DDBJ whole genome shotgun (WGS) entry which is preliminary data.</text>
</comment>
<sequence length="146" mass="16410">MSFSLDTPSAQTLKSEAKNLREERAKSGQPITHSAALEEVARTHGYRDWNTARAALPDRVAVPFQVGMRVKGFYLEQPFRGLLIGLQLSTDMQHHKVTIQFDEPVNVTPTFMFAAHRQRVTATVDIHGLSPALRGNGQPQMRLMRE</sequence>
<dbReference type="OrthoDB" id="7350221at2"/>
<dbReference type="Proteomes" id="UP000028981">
    <property type="component" value="Unassembled WGS sequence"/>
</dbReference>
<dbReference type="AlphaFoldDB" id="A0A087M0X0"/>
<dbReference type="RefSeq" id="WP_035083708.1">
    <property type="nucleotide sequence ID" value="NZ_JQGC01000012.1"/>
</dbReference>
<organism evidence="2 3">
    <name type="scientific">Devosia riboflavina</name>
    <dbReference type="NCBI Taxonomy" id="46914"/>
    <lineage>
        <taxon>Bacteria</taxon>
        <taxon>Pseudomonadati</taxon>
        <taxon>Pseudomonadota</taxon>
        <taxon>Alphaproteobacteria</taxon>
        <taxon>Hyphomicrobiales</taxon>
        <taxon>Devosiaceae</taxon>
        <taxon>Devosia</taxon>
    </lineage>
</organism>